<name>A0A419VU63_9BACL</name>
<evidence type="ECO:0000313" key="1">
    <source>
        <dbReference type="EMBL" id="RKD84117.1"/>
    </source>
</evidence>
<comment type="caution">
    <text evidence="1">The sequence shown here is derived from an EMBL/GenBank/DDBJ whole genome shotgun (WGS) entry which is preliminary data.</text>
</comment>
<dbReference type="AlphaFoldDB" id="A0A419VU63"/>
<feature type="non-terminal residue" evidence="1">
    <location>
        <position position="1"/>
    </location>
</feature>
<protein>
    <submittedName>
        <fullName evidence="1">Uncharacterized protein</fullName>
    </submittedName>
</protein>
<evidence type="ECO:0000313" key="2">
    <source>
        <dbReference type="Proteomes" id="UP000285120"/>
    </source>
</evidence>
<gene>
    <name evidence="1" type="ORF">ATL39_0050</name>
</gene>
<proteinExistence type="predicted"/>
<accession>A0A419VU63</accession>
<organism evidence="1 2">
    <name type="scientific">Sinobaca qinghaiensis</name>
    <dbReference type="NCBI Taxonomy" id="342944"/>
    <lineage>
        <taxon>Bacteria</taxon>
        <taxon>Bacillati</taxon>
        <taxon>Bacillota</taxon>
        <taxon>Bacilli</taxon>
        <taxon>Bacillales</taxon>
        <taxon>Sporolactobacillaceae</taxon>
        <taxon>Sinobaca</taxon>
    </lineage>
</organism>
<dbReference type="Proteomes" id="UP000285120">
    <property type="component" value="Unassembled WGS sequence"/>
</dbReference>
<keyword evidence="2" id="KW-1185">Reference proteome</keyword>
<dbReference type="EMBL" id="RAPK01000002">
    <property type="protein sequence ID" value="RKD84117.1"/>
    <property type="molecule type" value="Genomic_DNA"/>
</dbReference>
<reference evidence="1 2" key="1">
    <citation type="submission" date="2018-09" db="EMBL/GenBank/DDBJ databases">
        <title>Genomic Encyclopedia of Archaeal and Bacterial Type Strains, Phase II (KMG-II): from individual species to whole genera.</title>
        <authorList>
            <person name="Goeker M."/>
        </authorList>
    </citation>
    <scope>NUCLEOTIDE SEQUENCE [LARGE SCALE GENOMIC DNA]</scope>
    <source>
        <strain evidence="1 2">DSM 17008</strain>
    </source>
</reference>
<sequence>GLYSINEGRRVLDRPNIRDDYFMWNLGKVYYNPENGRMFVPNTNATFDPENMEGDNPLNKSDKN</sequence>